<name>A0A511UWE5_9BACI</name>
<comment type="caution">
    <text evidence="1">The sequence shown here is derived from an EMBL/GenBank/DDBJ whole genome shotgun (WGS) entry which is preliminary data.</text>
</comment>
<dbReference type="OrthoDB" id="2942951at2"/>
<evidence type="ECO:0000313" key="2">
    <source>
        <dbReference type="Proteomes" id="UP000321491"/>
    </source>
</evidence>
<evidence type="ECO:0000313" key="1">
    <source>
        <dbReference type="EMBL" id="GEN30211.1"/>
    </source>
</evidence>
<dbReference type="AlphaFoldDB" id="A0A511UWE5"/>
<reference evidence="1 2" key="1">
    <citation type="submission" date="2019-07" db="EMBL/GenBank/DDBJ databases">
        <title>Whole genome shotgun sequence of Cerasibacillus quisquiliarum NBRC 102429.</title>
        <authorList>
            <person name="Hosoyama A."/>
            <person name="Uohara A."/>
            <person name="Ohji S."/>
            <person name="Ichikawa N."/>
        </authorList>
    </citation>
    <scope>NUCLEOTIDE SEQUENCE [LARGE SCALE GENOMIC DNA]</scope>
    <source>
        <strain evidence="1 2">NBRC 102429</strain>
    </source>
</reference>
<protein>
    <submittedName>
        <fullName evidence="1">Uncharacterized protein</fullName>
    </submittedName>
</protein>
<accession>A0A511UWE5</accession>
<keyword evidence="2" id="KW-1185">Reference proteome</keyword>
<gene>
    <name evidence="1" type="ORF">CQU01_04490</name>
</gene>
<organism evidence="1 2">
    <name type="scientific">Cerasibacillus quisquiliarum</name>
    <dbReference type="NCBI Taxonomy" id="227865"/>
    <lineage>
        <taxon>Bacteria</taxon>
        <taxon>Bacillati</taxon>
        <taxon>Bacillota</taxon>
        <taxon>Bacilli</taxon>
        <taxon>Bacillales</taxon>
        <taxon>Bacillaceae</taxon>
        <taxon>Cerasibacillus</taxon>
    </lineage>
</organism>
<dbReference type="Proteomes" id="UP000321491">
    <property type="component" value="Unassembled WGS sequence"/>
</dbReference>
<sequence length="61" mass="7144">MGIDYLMACYSKTRELSNFYNECLSNDNISDDEKKLIYAILLNNVKSSKKIKEYIKNIDTK</sequence>
<proteinExistence type="predicted"/>
<dbReference type="EMBL" id="BJXW01000007">
    <property type="protein sequence ID" value="GEN30211.1"/>
    <property type="molecule type" value="Genomic_DNA"/>
</dbReference>
<dbReference type="RefSeq" id="WP_146935272.1">
    <property type="nucleotide sequence ID" value="NZ_BJXW01000007.1"/>
</dbReference>